<proteinExistence type="inferred from homology"/>
<comment type="subcellular location">
    <subcellularLocation>
        <location evidence="1">Membrane</location>
        <topology evidence="1">Multi-pass membrane protein</topology>
    </subcellularLocation>
</comment>
<evidence type="ECO:0000256" key="4">
    <source>
        <dbReference type="ARBA" id="ARBA00023136"/>
    </source>
</evidence>
<dbReference type="AlphaFoldDB" id="A0A4U6X4I2"/>
<dbReference type="EMBL" id="PJEX01000459">
    <property type="protein sequence ID" value="TKW49934.1"/>
    <property type="molecule type" value="Genomic_DNA"/>
</dbReference>
<dbReference type="InterPro" id="IPR049326">
    <property type="entry name" value="Rhodopsin_dom_fungi"/>
</dbReference>
<evidence type="ECO:0000256" key="7">
    <source>
        <dbReference type="SAM" id="Phobius"/>
    </source>
</evidence>
<dbReference type="PANTHER" id="PTHR33048">
    <property type="entry name" value="PTH11-LIKE INTEGRAL MEMBRANE PROTEIN (AFU_ORTHOLOGUE AFUA_5G11245)"/>
    <property type="match status" value="1"/>
</dbReference>
<evidence type="ECO:0000256" key="5">
    <source>
        <dbReference type="ARBA" id="ARBA00038359"/>
    </source>
</evidence>
<reference evidence="9 10" key="1">
    <citation type="journal article" date="2019" name="PLoS ONE">
        <title>Comparative genome analysis indicates high evolutionary potential of pathogenicity genes in Colletotrichum tanaceti.</title>
        <authorList>
            <person name="Lelwala R.V."/>
            <person name="Korhonen P.K."/>
            <person name="Young N.D."/>
            <person name="Scott J.B."/>
            <person name="Ades P.A."/>
            <person name="Gasser R.B."/>
            <person name="Taylor P.W.J."/>
        </authorList>
    </citation>
    <scope>NUCLEOTIDE SEQUENCE [LARGE SCALE GENOMIC DNA]</scope>
    <source>
        <strain evidence="9">BRIP57314</strain>
    </source>
</reference>
<evidence type="ECO:0000256" key="3">
    <source>
        <dbReference type="ARBA" id="ARBA00022989"/>
    </source>
</evidence>
<name>A0A4U6X4I2_9PEZI</name>
<feature type="region of interest" description="Disordered" evidence="6">
    <location>
        <begin position="282"/>
        <end position="306"/>
    </location>
</feature>
<evidence type="ECO:0000256" key="6">
    <source>
        <dbReference type="SAM" id="MobiDB-lite"/>
    </source>
</evidence>
<gene>
    <name evidence="9" type="ORF">CTA1_4626</name>
</gene>
<feature type="transmembrane region" description="Helical" evidence="7">
    <location>
        <begin position="130"/>
        <end position="157"/>
    </location>
</feature>
<dbReference type="InterPro" id="IPR052337">
    <property type="entry name" value="SAT4-like"/>
</dbReference>
<dbReference type="GO" id="GO:0016020">
    <property type="term" value="C:membrane"/>
    <property type="evidence" value="ECO:0007669"/>
    <property type="project" value="UniProtKB-SubCell"/>
</dbReference>
<evidence type="ECO:0000256" key="1">
    <source>
        <dbReference type="ARBA" id="ARBA00004141"/>
    </source>
</evidence>
<evidence type="ECO:0000313" key="10">
    <source>
        <dbReference type="Proteomes" id="UP000310108"/>
    </source>
</evidence>
<comment type="caution">
    <text evidence="9">The sequence shown here is derived from an EMBL/GenBank/DDBJ whole genome shotgun (WGS) entry which is preliminary data.</text>
</comment>
<evidence type="ECO:0000256" key="2">
    <source>
        <dbReference type="ARBA" id="ARBA00022692"/>
    </source>
</evidence>
<keyword evidence="4 7" id="KW-0472">Membrane</keyword>
<protein>
    <recommendedName>
        <fullName evidence="8">Rhodopsin domain-containing protein</fullName>
    </recommendedName>
</protein>
<organism evidence="9 10">
    <name type="scientific">Colletotrichum tanaceti</name>
    <dbReference type="NCBI Taxonomy" id="1306861"/>
    <lineage>
        <taxon>Eukaryota</taxon>
        <taxon>Fungi</taxon>
        <taxon>Dikarya</taxon>
        <taxon>Ascomycota</taxon>
        <taxon>Pezizomycotina</taxon>
        <taxon>Sordariomycetes</taxon>
        <taxon>Hypocreomycetidae</taxon>
        <taxon>Glomerellales</taxon>
        <taxon>Glomerellaceae</taxon>
        <taxon>Colletotrichum</taxon>
        <taxon>Colletotrichum destructivum species complex</taxon>
    </lineage>
</organism>
<keyword evidence="10" id="KW-1185">Reference proteome</keyword>
<feature type="domain" description="Rhodopsin" evidence="8">
    <location>
        <begin position="29"/>
        <end position="270"/>
    </location>
</feature>
<sequence>MEINPIIAEIWTLCAVATLLIAARVFCRSRLVGVAGFRPDDYLVFLAWALYTSVCVMATLFTLVSQGRHTSLLTPEQRRTMPESEFYRWEYGSKNFVAGMCIYAAIVWTLKFHMLFFYRRLVAGQWVEKFIFPVMGLVGATAIAIVFIIALTCRPISKMWQIRPDPGENCVPQNKVYFFSILSMNVVTDLCIIAIPIPVLSLVRASIWRRIGVYFLFGLGVFCIMAAIIRVVLIFRPTGQFGPGAMWSIREDFVAIFVGQAPMIVPLFKKKFWVQKGYRYTPKSSQRSDGIEMGSGGSNPGKKPRDPFSLTQLGFTHITNLTRATQNTQTEVTAVAKHSSDGLVVTGEEAAEPPQDGIAIQNIVGGIDHGTKNSLEISVVPVVTTSSDAAGTVDEKNG</sequence>
<dbReference type="Proteomes" id="UP000310108">
    <property type="component" value="Unassembled WGS sequence"/>
</dbReference>
<comment type="similarity">
    <text evidence="5">Belongs to the SAT4 family.</text>
</comment>
<keyword evidence="2 7" id="KW-0812">Transmembrane</keyword>
<feature type="transmembrane region" description="Helical" evidence="7">
    <location>
        <begin position="42"/>
        <end position="64"/>
    </location>
</feature>
<keyword evidence="3 7" id="KW-1133">Transmembrane helix</keyword>
<accession>A0A4U6X4I2</accession>
<evidence type="ECO:0000259" key="8">
    <source>
        <dbReference type="Pfam" id="PF20684"/>
    </source>
</evidence>
<feature type="transmembrane region" description="Helical" evidence="7">
    <location>
        <begin position="211"/>
        <end position="233"/>
    </location>
</feature>
<dbReference type="PANTHER" id="PTHR33048:SF2">
    <property type="entry name" value="SRPK"/>
    <property type="match status" value="1"/>
</dbReference>
<feature type="transmembrane region" description="Helical" evidence="7">
    <location>
        <begin position="6"/>
        <end position="27"/>
    </location>
</feature>
<feature type="transmembrane region" description="Helical" evidence="7">
    <location>
        <begin position="96"/>
        <end position="118"/>
    </location>
</feature>
<evidence type="ECO:0000313" key="9">
    <source>
        <dbReference type="EMBL" id="TKW49934.1"/>
    </source>
</evidence>
<feature type="transmembrane region" description="Helical" evidence="7">
    <location>
        <begin position="177"/>
        <end position="199"/>
    </location>
</feature>
<dbReference type="Pfam" id="PF20684">
    <property type="entry name" value="Fung_rhodopsin"/>
    <property type="match status" value="1"/>
</dbReference>